<organism evidence="1 2">
    <name type="scientific">Pluteus cervinus</name>
    <dbReference type="NCBI Taxonomy" id="181527"/>
    <lineage>
        <taxon>Eukaryota</taxon>
        <taxon>Fungi</taxon>
        <taxon>Dikarya</taxon>
        <taxon>Basidiomycota</taxon>
        <taxon>Agaricomycotina</taxon>
        <taxon>Agaricomycetes</taxon>
        <taxon>Agaricomycetidae</taxon>
        <taxon>Agaricales</taxon>
        <taxon>Pluteineae</taxon>
        <taxon>Pluteaceae</taxon>
        <taxon>Pluteus</taxon>
    </lineage>
</organism>
<accession>A0ACD3B2F7</accession>
<name>A0ACD3B2F7_9AGAR</name>
<protein>
    <submittedName>
        <fullName evidence="1">FolB-domain-containing protein</fullName>
    </submittedName>
</protein>
<keyword evidence="2" id="KW-1185">Reference proteome</keyword>
<evidence type="ECO:0000313" key="2">
    <source>
        <dbReference type="Proteomes" id="UP000308600"/>
    </source>
</evidence>
<proteinExistence type="predicted"/>
<gene>
    <name evidence="1" type="ORF">BDN72DRAFT_746766</name>
</gene>
<dbReference type="EMBL" id="ML208288">
    <property type="protein sequence ID" value="TFK72210.1"/>
    <property type="molecule type" value="Genomic_DNA"/>
</dbReference>
<feature type="non-terminal residue" evidence="1">
    <location>
        <position position="241"/>
    </location>
</feature>
<feature type="non-terminal residue" evidence="1">
    <location>
        <position position="1"/>
    </location>
</feature>
<reference evidence="1 2" key="1">
    <citation type="journal article" date="2019" name="Nat. Ecol. Evol.">
        <title>Megaphylogeny resolves global patterns of mushroom evolution.</title>
        <authorList>
            <person name="Varga T."/>
            <person name="Krizsan K."/>
            <person name="Foldi C."/>
            <person name="Dima B."/>
            <person name="Sanchez-Garcia M."/>
            <person name="Sanchez-Ramirez S."/>
            <person name="Szollosi G.J."/>
            <person name="Szarkandi J.G."/>
            <person name="Papp V."/>
            <person name="Albert L."/>
            <person name="Andreopoulos W."/>
            <person name="Angelini C."/>
            <person name="Antonin V."/>
            <person name="Barry K.W."/>
            <person name="Bougher N.L."/>
            <person name="Buchanan P."/>
            <person name="Buyck B."/>
            <person name="Bense V."/>
            <person name="Catcheside P."/>
            <person name="Chovatia M."/>
            <person name="Cooper J."/>
            <person name="Damon W."/>
            <person name="Desjardin D."/>
            <person name="Finy P."/>
            <person name="Geml J."/>
            <person name="Haridas S."/>
            <person name="Hughes K."/>
            <person name="Justo A."/>
            <person name="Karasinski D."/>
            <person name="Kautmanova I."/>
            <person name="Kiss B."/>
            <person name="Kocsube S."/>
            <person name="Kotiranta H."/>
            <person name="LaButti K.M."/>
            <person name="Lechner B.E."/>
            <person name="Liimatainen K."/>
            <person name="Lipzen A."/>
            <person name="Lukacs Z."/>
            <person name="Mihaltcheva S."/>
            <person name="Morgado L.N."/>
            <person name="Niskanen T."/>
            <person name="Noordeloos M.E."/>
            <person name="Ohm R.A."/>
            <person name="Ortiz-Santana B."/>
            <person name="Ovrebo C."/>
            <person name="Racz N."/>
            <person name="Riley R."/>
            <person name="Savchenko A."/>
            <person name="Shiryaev A."/>
            <person name="Soop K."/>
            <person name="Spirin V."/>
            <person name="Szebenyi C."/>
            <person name="Tomsovsky M."/>
            <person name="Tulloss R.E."/>
            <person name="Uehling J."/>
            <person name="Grigoriev I.V."/>
            <person name="Vagvolgyi C."/>
            <person name="Papp T."/>
            <person name="Martin F.M."/>
            <person name="Miettinen O."/>
            <person name="Hibbett D.S."/>
            <person name="Nagy L.G."/>
        </authorList>
    </citation>
    <scope>NUCLEOTIDE SEQUENCE [LARGE SCALE GENOMIC DNA]</scope>
    <source>
        <strain evidence="1 2">NL-1719</strain>
    </source>
</reference>
<evidence type="ECO:0000313" key="1">
    <source>
        <dbReference type="EMBL" id="TFK72210.1"/>
    </source>
</evidence>
<sequence>DSILIDTLHLSANIGLDCWRRSRAQPIGLSVYLLLPNGSLNIAGLSDDVEDSVHYGDLTKAIVKFVEGYEPLALSSTVTSAAAGLTPSSIQVRVVLHLPKYILLSPHFSVEVITPSPSSIGSPDQTRIVEVRDLDLPVIIGVNPPERQMKQRVKMTLIFREILGDPSAGEGEGGVDYRHLIADITKLVELSAYLTLERFVYHIVQHACTASPLIQSVTVRAQKPSAIAFAESSGVEITRSR</sequence>
<dbReference type="Proteomes" id="UP000308600">
    <property type="component" value="Unassembled WGS sequence"/>
</dbReference>